<dbReference type="Proteomes" id="UP000198757">
    <property type="component" value="Unassembled WGS sequence"/>
</dbReference>
<name>A0A1G6XGF8_NIADE</name>
<sequence>MEITLKKDSIAAIMTRYAVTVPLYGSGSVFERASTHSARCVVVHNYNSTPSERAWQKASGVGFFVSAVTIANTGKRVQQEVQLLTIKFLFRWYGRSRKPGFGI</sequence>
<evidence type="ECO:0000313" key="2">
    <source>
        <dbReference type="Proteomes" id="UP000198757"/>
    </source>
</evidence>
<accession>A0A1G6XGF8</accession>
<gene>
    <name evidence="1" type="ORF">SAMN04487894_11369</name>
</gene>
<dbReference type="AlphaFoldDB" id="A0A1G6XGF8"/>
<proteinExistence type="predicted"/>
<dbReference type="EMBL" id="FMZO01000013">
    <property type="protein sequence ID" value="SDD77314.1"/>
    <property type="molecule type" value="Genomic_DNA"/>
</dbReference>
<keyword evidence="2" id="KW-1185">Reference proteome</keyword>
<evidence type="ECO:0000313" key="1">
    <source>
        <dbReference type="EMBL" id="SDD77314.1"/>
    </source>
</evidence>
<dbReference type="RefSeq" id="WP_143019855.1">
    <property type="nucleotide sequence ID" value="NZ_FMZO01000013.1"/>
</dbReference>
<reference evidence="2" key="1">
    <citation type="submission" date="2016-10" db="EMBL/GenBank/DDBJ databases">
        <authorList>
            <person name="Varghese N."/>
            <person name="Submissions S."/>
        </authorList>
    </citation>
    <scope>NUCLEOTIDE SEQUENCE [LARGE SCALE GENOMIC DNA]</scope>
    <source>
        <strain evidence="2">DSM 25811 / CCM 8410 / LMG 26954 / E90</strain>
    </source>
</reference>
<organism evidence="1 2">
    <name type="scientific">Niabella drilacis (strain DSM 25811 / CCM 8410 / CCUG 62505 / LMG 26954 / E90)</name>
    <dbReference type="NCBI Taxonomy" id="1285928"/>
    <lineage>
        <taxon>Bacteria</taxon>
        <taxon>Pseudomonadati</taxon>
        <taxon>Bacteroidota</taxon>
        <taxon>Chitinophagia</taxon>
        <taxon>Chitinophagales</taxon>
        <taxon>Chitinophagaceae</taxon>
        <taxon>Niabella</taxon>
    </lineage>
</organism>
<protein>
    <submittedName>
        <fullName evidence="1">Uncharacterized protein</fullName>
    </submittedName>
</protein>